<dbReference type="Pfam" id="PF05970">
    <property type="entry name" value="PIF1"/>
    <property type="match status" value="1"/>
</dbReference>
<evidence type="ECO:0000256" key="4">
    <source>
        <dbReference type="ARBA" id="ARBA00022806"/>
    </source>
</evidence>
<dbReference type="GO" id="GO:0006281">
    <property type="term" value="P:DNA repair"/>
    <property type="evidence" value="ECO:0007669"/>
    <property type="project" value="InterPro"/>
</dbReference>
<organism evidence="10">
    <name type="scientific">viral metagenome</name>
    <dbReference type="NCBI Taxonomy" id="1070528"/>
    <lineage>
        <taxon>unclassified sequences</taxon>
        <taxon>metagenomes</taxon>
        <taxon>organismal metagenomes</taxon>
    </lineage>
</organism>
<keyword evidence="1" id="KW-0547">Nucleotide-binding</keyword>
<keyword evidence="6" id="KW-0238">DNA-binding</keyword>
<dbReference type="Gene3D" id="3.40.50.300">
    <property type="entry name" value="P-loop containing nucleotide triphosphate hydrolases"/>
    <property type="match status" value="1"/>
</dbReference>
<dbReference type="AlphaFoldDB" id="A0A6C0B341"/>
<dbReference type="SMART" id="SM00382">
    <property type="entry name" value="AAA"/>
    <property type="match status" value="1"/>
</dbReference>
<dbReference type="PANTHER" id="PTHR47642">
    <property type="entry name" value="ATP-DEPENDENT DNA HELICASE"/>
    <property type="match status" value="1"/>
</dbReference>
<dbReference type="Pfam" id="PF21530">
    <property type="entry name" value="Pif1_2B_dom"/>
    <property type="match status" value="1"/>
</dbReference>
<evidence type="ECO:0000313" key="10">
    <source>
        <dbReference type="EMBL" id="QHS86466.1"/>
    </source>
</evidence>
<keyword evidence="7" id="KW-0234">DNA repair</keyword>
<dbReference type="PANTHER" id="PTHR47642:SF5">
    <property type="entry name" value="ATP-DEPENDENT DNA HELICASE"/>
    <property type="match status" value="1"/>
</dbReference>
<evidence type="ECO:0000256" key="8">
    <source>
        <dbReference type="ARBA" id="ARBA00023235"/>
    </source>
</evidence>
<proteinExistence type="predicted"/>
<keyword evidence="8" id="KW-0413">Isomerase</keyword>
<feature type="domain" description="AAA+ ATPase" evidence="9">
    <location>
        <begin position="18"/>
        <end position="176"/>
    </location>
</feature>
<sequence length="480" mass="54511">MNDTLSPEQNFAFEKFKRNENLFITGPGGTGKTKLIKHLVQYAKEINRRLQVCALTGCAAVLLNCNARTIHSWSGIKLAKGDRDRIVESVVKNKRSVKTWKSVDVLIIDEISMMSKKIFNILDEVGKRARNSSQPFGGIQMIFTGDFFQLPPVGNEDDEDSDKFCFESSLWIQTFKSENHIQLTTIFRQKDPLFVDMLSQIRKGKLNKDCIEILRKHLNRPYDTTGLVPTKLFPIRSKVDYVNSMMFSKIDEDEYEFEHSVLDNCKTYSDSGKAIPADILLKCMRITQQEKEYEIENILNNSPCSRILRLKKGASVLCTVNIDMENEICNGSQGLILDIYDKDTSTIVVVKFSNGHVKHIGPHLWQSEEFPSIAIKQYPLCLAWALTIHKIQGATLALAEVDIGDSVFEYGQTYVALSRVQSLDGLYLSAFKPERIRANPKVLAFYDSIMPLDLSITLDPINFAGFELKEENPDIKVVRL</sequence>
<evidence type="ECO:0000259" key="9">
    <source>
        <dbReference type="SMART" id="SM00382"/>
    </source>
</evidence>
<keyword evidence="2" id="KW-0227">DNA damage</keyword>
<accession>A0A6C0B341</accession>
<name>A0A6C0B341_9ZZZZ</name>
<dbReference type="InterPro" id="IPR010285">
    <property type="entry name" value="DNA_helicase_pif1-like_DEAD"/>
</dbReference>
<dbReference type="InterPro" id="IPR051055">
    <property type="entry name" value="PIF1_helicase"/>
</dbReference>
<reference evidence="10" key="1">
    <citation type="journal article" date="2020" name="Nature">
        <title>Giant virus diversity and host interactions through global metagenomics.</title>
        <authorList>
            <person name="Schulz F."/>
            <person name="Roux S."/>
            <person name="Paez-Espino D."/>
            <person name="Jungbluth S."/>
            <person name="Walsh D.A."/>
            <person name="Denef V.J."/>
            <person name="McMahon K.D."/>
            <person name="Konstantinidis K.T."/>
            <person name="Eloe-Fadrosh E.A."/>
            <person name="Kyrpides N.C."/>
            <person name="Woyke T."/>
        </authorList>
    </citation>
    <scope>NUCLEOTIDE SEQUENCE</scope>
    <source>
        <strain evidence="10">GVMAG-M-3300009187-29</strain>
    </source>
</reference>
<dbReference type="InterPro" id="IPR003593">
    <property type="entry name" value="AAA+_ATPase"/>
</dbReference>
<dbReference type="GO" id="GO:0000723">
    <property type="term" value="P:telomere maintenance"/>
    <property type="evidence" value="ECO:0007669"/>
    <property type="project" value="InterPro"/>
</dbReference>
<dbReference type="GO" id="GO:0003678">
    <property type="term" value="F:DNA helicase activity"/>
    <property type="evidence" value="ECO:0007669"/>
    <property type="project" value="InterPro"/>
</dbReference>
<keyword evidence="3" id="KW-0378">Hydrolase</keyword>
<keyword evidence="5" id="KW-0067">ATP-binding</keyword>
<dbReference type="CDD" id="cd18037">
    <property type="entry name" value="DEXSc_Pif1_like"/>
    <property type="match status" value="1"/>
</dbReference>
<evidence type="ECO:0000256" key="1">
    <source>
        <dbReference type="ARBA" id="ARBA00022741"/>
    </source>
</evidence>
<evidence type="ECO:0000256" key="7">
    <source>
        <dbReference type="ARBA" id="ARBA00023204"/>
    </source>
</evidence>
<evidence type="ECO:0000256" key="3">
    <source>
        <dbReference type="ARBA" id="ARBA00022801"/>
    </source>
</evidence>
<dbReference type="SUPFAM" id="SSF52540">
    <property type="entry name" value="P-loop containing nucleoside triphosphate hydrolases"/>
    <property type="match status" value="2"/>
</dbReference>
<dbReference type="InterPro" id="IPR027417">
    <property type="entry name" value="P-loop_NTPase"/>
</dbReference>
<dbReference type="EMBL" id="MN739056">
    <property type="protein sequence ID" value="QHS86466.1"/>
    <property type="molecule type" value="Genomic_DNA"/>
</dbReference>
<evidence type="ECO:0000256" key="6">
    <source>
        <dbReference type="ARBA" id="ARBA00023125"/>
    </source>
</evidence>
<dbReference type="InterPro" id="IPR049163">
    <property type="entry name" value="Pif1-like_2B_dom"/>
</dbReference>
<evidence type="ECO:0000256" key="5">
    <source>
        <dbReference type="ARBA" id="ARBA00022840"/>
    </source>
</evidence>
<evidence type="ECO:0000256" key="2">
    <source>
        <dbReference type="ARBA" id="ARBA00022763"/>
    </source>
</evidence>
<keyword evidence="4" id="KW-0347">Helicase</keyword>
<protein>
    <recommendedName>
        <fullName evidence="9">AAA+ ATPase domain-containing protein</fullName>
    </recommendedName>
</protein>
<dbReference type="CDD" id="cd18809">
    <property type="entry name" value="SF1_C_RecD"/>
    <property type="match status" value="1"/>
</dbReference>